<feature type="compositionally biased region" description="Polar residues" evidence="1">
    <location>
        <begin position="116"/>
        <end position="129"/>
    </location>
</feature>
<dbReference type="Proteomes" id="UP000683925">
    <property type="component" value="Unassembled WGS sequence"/>
</dbReference>
<gene>
    <name evidence="2" type="ORF">POCTA_138.1.T0150235</name>
</gene>
<sequence length="129" mass="15162">MQIILRTFISITQNSIKTLIINVQYQKVIKLRRRIHCQGVGSLPQDSTIRREISCSTNRRKSSIYKVLNWNNKKWRSRSIAIRKRNTNSLRLMKKQKNQISQSNHPQLARSKEKNIQNMESSRTGLSLV</sequence>
<evidence type="ECO:0000256" key="1">
    <source>
        <dbReference type="SAM" id="MobiDB-lite"/>
    </source>
</evidence>
<evidence type="ECO:0000313" key="2">
    <source>
        <dbReference type="EMBL" id="CAD8143834.1"/>
    </source>
</evidence>
<comment type="caution">
    <text evidence="2">The sequence shown here is derived from an EMBL/GenBank/DDBJ whole genome shotgun (WGS) entry which is preliminary data.</text>
</comment>
<accession>A0A8S1SYR4</accession>
<reference evidence="2" key="1">
    <citation type="submission" date="2021-01" db="EMBL/GenBank/DDBJ databases">
        <authorList>
            <consortium name="Genoscope - CEA"/>
            <person name="William W."/>
        </authorList>
    </citation>
    <scope>NUCLEOTIDE SEQUENCE</scope>
</reference>
<protein>
    <submittedName>
        <fullName evidence="2">Uncharacterized protein</fullName>
    </submittedName>
</protein>
<keyword evidence="3" id="KW-1185">Reference proteome</keyword>
<feature type="region of interest" description="Disordered" evidence="1">
    <location>
        <begin position="96"/>
        <end position="129"/>
    </location>
</feature>
<organism evidence="2 3">
    <name type="scientific">Paramecium octaurelia</name>
    <dbReference type="NCBI Taxonomy" id="43137"/>
    <lineage>
        <taxon>Eukaryota</taxon>
        <taxon>Sar</taxon>
        <taxon>Alveolata</taxon>
        <taxon>Ciliophora</taxon>
        <taxon>Intramacronucleata</taxon>
        <taxon>Oligohymenophorea</taxon>
        <taxon>Peniculida</taxon>
        <taxon>Parameciidae</taxon>
        <taxon>Paramecium</taxon>
    </lineage>
</organism>
<name>A0A8S1SYR4_PAROT</name>
<dbReference type="AlphaFoldDB" id="A0A8S1SYR4"/>
<proteinExistence type="predicted"/>
<dbReference type="EMBL" id="CAJJDP010000015">
    <property type="protein sequence ID" value="CAD8143834.1"/>
    <property type="molecule type" value="Genomic_DNA"/>
</dbReference>
<evidence type="ECO:0000313" key="3">
    <source>
        <dbReference type="Proteomes" id="UP000683925"/>
    </source>
</evidence>